<reference evidence="3 4" key="1">
    <citation type="submission" date="2019-11" db="EMBL/GenBank/DDBJ databases">
        <title>Bacillus idriensis genome.</title>
        <authorList>
            <person name="Konopka E.N."/>
            <person name="Newman J.D."/>
        </authorList>
    </citation>
    <scope>NUCLEOTIDE SEQUENCE [LARGE SCALE GENOMIC DNA]</scope>
    <source>
        <strain evidence="3 4">DSM 19097</strain>
    </source>
</reference>
<dbReference type="RefSeq" id="WP_154318510.1">
    <property type="nucleotide sequence ID" value="NZ_CAJGAA010000002.1"/>
</dbReference>
<name>A0A6I2M7Q9_9BACI</name>
<keyword evidence="4" id="KW-1185">Reference proteome</keyword>
<dbReference type="Gene3D" id="3.90.550.10">
    <property type="entry name" value="Spore Coat Polysaccharide Biosynthesis Protein SpsA, Chain A"/>
    <property type="match status" value="1"/>
</dbReference>
<comment type="similarity">
    <text evidence="1">Belongs to the glycosyltransferase 2 family.</text>
</comment>
<proteinExistence type="inferred from homology"/>
<sequence>MLKEEILKRLERVRLTRAMKLGYDIEEEIVRKNDKPLYDKGISIILPTYKGEDVIVKCLESLADQTLDPSLFEVIVIINGEKDRSEELINQLIAERNLTNINVVVLEEAGASLARNKGISIASREYCTFLDDDDYFSKNYLEEMYKLAKPDTMVISQIFNVEPDGKVVASNVINRQIMKSVVSKQHAYYKLHTVLTINGCKLIPTLYLQKYRFDETLKSGEDIAFFTELVVKNDLKYELAPLTKQVVYYRTLRANSVSRQGMTFDFNVKQRVQVIAKLNQILAEEELSATKRDFVERKINAQSSFIVKYYEAHPEEYSDIIREISDMKPIYFPYHLINKGLVERLVISYCFPPYNDTAGNVMAKRMRASGKISDVVYNTMDSVRNKNVSLNQMVDDLISTRLPIKSPPSFSNWNSIKKFVDMGMDEIDELVAKNGVHKEVYSRAMWVASHFLAYEFKMKHPETKWIAEFSDPLLYDIEAKKRQVEVTDASYLKKLEESVKKAGAPGSSEDSLFFWCEYLPYVFADELIFTNINQLNYMVDSFPIEEIKPMIREKAVIEPHPTLPERYYHLNEFDYPLISDEHVNIAYFGNFYSKRNLNDMFDGLKAAGADVQDRVLIHVFTSKPDELASQLENDPLEDNIIVNDFVDFYNFLNLCTKFDTLIVNDAVTKDNKDVNPYLPSKLSDYIGSGSDIWAIYEEGSILSQSEHATFLSPLNNTKAAAEVYEKMVHKKFNK</sequence>
<dbReference type="PANTHER" id="PTHR22916:SF3">
    <property type="entry name" value="UDP-GLCNAC:BETAGAL BETA-1,3-N-ACETYLGLUCOSAMINYLTRANSFERASE-LIKE PROTEIN 1"/>
    <property type="match status" value="1"/>
</dbReference>
<dbReference type="SUPFAM" id="SSF53448">
    <property type="entry name" value="Nucleotide-diphospho-sugar transferases"/>
    <property type="match status" value="1"/>
</dbReference>
<dbReference type="PANTHER" id="PTHR22916">
    <property type="entry name" value="GLYCOSYLTRANSFERASE"/>
    <property type="match status" value="1"/>
</dbReference>
<dbReference type="CDD" id="cd00761">
    <property type="entry name" value="Glyco_tranf_GTA_type"/>
    <property type="match status" value="1"/>
</dbReference>
<organism evidence="3 4">
    <name type="scientific">Metabacillus idriensis</name>
    <dbReference type="NCBI Taxonomy" id="324768"/>
    <lineage>
        <taxon>Bacteria</taxon>
        <taxon>Bacillati</taxon>
        <taxon>Bacillota</taxon>
        <taxon>Bacilli</taxon>
        <taxon>Bacillales</taxon>
        <taxon>Bacillaceae</taxon>
        <taxon>Metabacillus</taxon>
    </lineage>
</organism>
<feature type="domain" description="Glycosyltransferase 2-like" evidence="2">
    <location>
        <begin position="43"/>
        <end position="165"/>
    </location>
</feature>
<evidence type="ECO:0000256" key="1">
    <source>
        <dbReference type="ARBA" id="ARBA00006739"/>
    </source>
</evidence>
<dbReference type="AlphaFoldDB" id="A0A6I2M7Q9"/>
<dbReference type="Pfam" id="PF00535">
    <property type="entry name" value="Glycos_transf_2"/>
    <property type="match status" value="1"/>
</dbReference>
<evidence type="ECO:0000313" key="3">
    <source>
        <dbReference type="EMBL" id="MRX54305.1"/>
    </source>
</evidence>
<gene>
    <name evidence="3" type="ORF">GJU41_10000</name>
</gene>
<accession>A0A6I2M7Q9</accession>
<evidence type="ECO:0000313" key="4">
    <source>
        <dbReference type="Proteomes" id="UP000441585"/>
    </source>
</evidence>
<dbReference type="InterPro" id="IPR029044">
    <property type="entry name" value="Nucleotide-diphossugar_trans"/>
</dbReference>
<dbReference type="InterPro" id="IPR001173">
    <property type="entry name" value="Glyco_trans_2-like"/>
</dbReference>
<evidence type="ECO:0000259" key="2">
    <source>
        <dbReference type="Pfam" id="PF00535"/>
    </source>
</evidence>
<dbReference type="Proteomes" id="UP000441585">
    <property type="component" value="Unassembled WGS sequence"/>
</dbReference>
<protein>
    <submittedName>
        <fullName evidence="3">Glycosyltransferase</fullName>
    </submittedName>
</protein>
<dbReference type="GO" id="GO:0016758">
    <property type="term" value="F:hexosyltransferase activity"/>
    <property type="evidence" value="ECO:0007669"/>
    <property type="project" value="UniProtKB-ARBA"/>
</dbReference>
<keyword evidence="3" id="KW-0808">Transferase</keyword>
<comment type="caution">
    <text evidence="3">The sequence shown here is derived from an EMBL/GenBank/DDBJ whole genome shotgun (WGS) entry which is preliminary data.</text>
</comment>
<dbReference type="EMBL" id="WKKF01000002">
    <property type="protein sequence ID" value="MRX54305.1"/>
    <property type="molecule type" value="Genomic_DNA"/>
</dbReference>